<proteinExistence type="predicted"/>
<dbReference type="AlphaFoldDB" id="A0AAV1SSU1"/>
<gene>
    <name evidence="1" type="ORF">DCAF_LOCUS25909</name>
</gene>
<protein>
    <submittedName>
        <fullName evidence="1">Uncharacterized protein</fullName>
    </submittedName>
</protein>
<dbReference type="EMBL" id="CAWUPB010001195">
    <property type="protein sequence ID" value="CAK7355649.1"/>
    <property type="molecule type" value="Genomic_DNA"/>
</dbReference>
<sequence length="67" mass="7212">KFRRRKNLIAEIKFFPITLSIGLEAGELAESLSARAKNVTPALLGESFKGIGYPGGLMSGFSEPEAE</sequence>
<accession>A0AAV1SSU1</accession>
<name>A0AAV1SSU1_9ROSI</name>
<keyword evidence="2" id="KW-1185">Reference proteome</keyword>
<evidence type="ECO:0000313" key="2">
    <source>
        <dbReference type="Proteomes" id="UP001314170"/>
    </source>
</evidence>
<evidence type="ECO:0000313" key="1">
    <source>
        <dbReference type="EMBL" id="CAK7355649.1"/>
    </source>
</evidence>
<feature type="non-terminal residue" evidence="1">
    <location>
        <position position="1"/>
    </location>
</feature>
<dbReference type="Proteomes" id="UP001314170">
    <property type="component" value="Unassembled WGS sequence"/>
</dbReference>
<reference evidence="1 2" key="1">
    <citation type="submission" date="2024-01" db="EMBL/GenBank/DDBJ databases">
        <authorList>
            <person name="Waweru B."/>
        </authorList>
    </citation>
    <scope>NUCLEOTIDE SEQUENCE [LARGE SCALE GENOMIC DNA]</scope>
</reference>
<organism evidence="1 2">
    <name type="scientific">Dovyalis caffra</name>
    <dbReference type="NCBI Taxonomy" id="77055"/>
    <lineage>
        <taxon>Eukaryota</taxon>
        <taxon>Viridiplantae</taxon>
        <taxon>Streptophyta</taxon>
        <taxon>Embryophyta</taxon>
        <taxon>Tracheophyta</taxon>
        <taxon>Spermatophyta</taxon>
        <taxon>Magnoliopsida</taxon>
        <taxon>eudicotyledons</taxon>
        <taxon>Gunneridae</taxon>
        <taxon>Pentapetalae</taxon>
        <taxon>rosids</taxon>
        <taxon>fabids</taxon>
        <taxon>Malpighiales</taxon>
        <taxon>Salicaceae</taxon>
        <taxon>Flacourtieae</taxon>
        <taxon>Dovyalis</taxon>
    </lineage>
</organism>
<comment type="caution">
    <text evidence="1">The sequence shown here is derived from an EMBL/GenBank/DDBJ whole genome shotgun (WGS) entry which is preliminary data.</text>
</comment>